<dbReference type="eggNOG" id="COG3468">
    <property type="taxonomic scope" value="Bacteria"/>
</dbReference>
<organism evidence="2 3">
    <name type="scientific">Candidatus Criblamydia sequanensis CRIB-18</name>
    <dbReference type="NCBI Taxonomy" id="1437425"/>
    <lineage>
        <taxon>Bacteria</taxon>
        <taxon>Pseudomonadati</taxon>
        <taxon>Chlamydiota</taxon>
        <taxon>Chlamydiia</taxon>
        <taxon>Parachlamydiales</taxon>
        <taxon>Candidatus Criblamydiaceae</taxon>
        <taxon>Candidatus Criblamydia</taxon>
    </lineage>
</organism>
<gene>
    <name evidence="2" type="ORF">CSEC_1428</name>
</gene>
<dbReference type="Proteomes" id="UP000031552">
    <property type="component" value="Unassembled WGS sequence"/>
</dbReference>
<evidence type="ECO:0000313" key="3">
    <source>
        <dbReference type="Proteomes" id="UP000031552"/>
    </source>
</evidence>
<reference evidence="2" key="1">
    <citation type="submission" date="2013-12" db="EMBL/GenBank/DDBJ databases">
        <authorList>
            <person name="Linke B."/>
        </authorList>
    </citation>
    <scope>NUCLEOTIDE SEQUENCE [LARGE SCALE GENOMIC DNA]</scope>
    <source>
        <strain evidence="2">CRIB-18</strain>
    </source>
</reference>
<dbReference type="InterPro" id="IPR007825">
    <property type="entry name" value="Major_OMP_Legionella"/>
</dbReference>
<dbReference type="EMBL" id="CCEJ010000007">
    <property type="protein sequence ID" value="CDR34247.1"/>
    <property type="molecule type" value="Genomic_DNA"/>
</dbReference>
<feature type="chain" id="PRO_5001853797" evidence="1">
    <location>
        <begin position="22"/>
        <end position="322"/>
    </location>
</feature>
<evidence type="ECO:0000256" key="1">
    <source>
        <dbReference type="SAM" id="SignalP"/>
    </source>
</evidence>
<dbReference type="SUPFAM" id="SSF103515">
    <property type="entry name" value="Autotransporter"/>
    <property type="match status" value="1"/>
</dbReference>
<dbReference type="AlphaFoldDB" id="A0A090CZ85"/>
<protein>
    <submittedName>
        <fullName evidence="2">Secreted protein</fullName>
    </submittedName>
</protein>
<proteinExistence type="predicted"/>
<name>A0A090CZ85_9BACT</name>
<comment type="caution">
    <text evidence="2">The sequence shown here is derived from an EMBL/GenBank/DDBJ whole genome shotgun (WGS) entry which is preliminary data.</text>
</comment>
<accession>A0A090CZ85</accession>
<dbReference type="Pfam" id="PF05150">
    <property type="entry name" value="Legionella_OMP"/>
    <property type="match status" value="1"/>
</dbReference>
<keyword evidence="1" id="KW-0732">Signal</keyword>
<reference evidence="2" key="2">
    <citation type="submission" date="2014-09" db="EMBL/GenBank/DDBJ databases">
        <title>Criblamydia sequanensis harbors a mega-plasmid encoding arsenite resistance.</title>
        <authorList>
            <person name="Bertelli C."/>
            <person name="Goesmann A."/>
            <person name="Greub G."/>
        </authorList>
    </citation>
    <scope>NUCLEOTIDE SEQUENCE [LARGE SCALE GENOMIC DNA]</scope>
    <source>
        <strain evidence="2">CRIB-18</strain>
    </source>
</reference>
<keyword evidence="3" id="KW-1185">Reference proteome</keyword>
<sequence length="322" mass="36186">MISLKKINFLLALVVTNSVGCAFGDYYNYSDCQDNNNCYSCEPCQPACCGRGYIGIELLYWRAFNSGFDVCIPGDVSTVVTPQGTVITDTSGRWIEPDYKWKPGFRIGAFYEFGDCPVFVGSLWSHLRSHSDGSRNENSIRWDVDYDVLDLIVGYDYDLNSCVGLRPYAGLRYARIDQKIQLDGFSLETALVEDFFLIDVNNRQDFTGIGPLIGIEGDVGIGCGFSVYANLSVACLYGNFKVHFHEFEQTIDTISFCNARRNQDASIAVADAGVGIRWETCYCNTQLILQLGLEHHRYYDYNRLCHGDLSFDGVNFSIGIEY</sequence>
<evidence type="ECO:0000313" key="2">
    <source>
        <dbReference type="EMBL" id="CDR34247.1"/>
    </source>
</evidence>
<dbReference type="InterPro" id="IPR036709">
    <property type="entry name" value="Autotransporte_beta_dom_sf"/>
</dbReference>
<dbReference type="OrthoDB" id="20745at2"/>
<dbReference type="RefSeq" id="WP_041017803.1">
    <property type="nucleotide sequence ID" value="NZ_CCEJ010000007.1"/>
</dbReference>
<feature type="signal peptide" evidence="1">
    <location>
        <begin position="1"/>
        <end position="21"/>
    </location>
</feature>